<dbReference type="Pfam" id="PF00155">
    <property type="entry name" value="Aminotran_1_2"/>
    <property type="match status" value="1"/>
</dbReference>
<dbReference type="GO" id="GO:0047536">
    <property type="term" value="F:2-aminoadipate transaminase activity"/>
    <property type="evidence" value="ECO:0007669"/>
    <property type="project" value="TreeGrafter"/>
</dbReference>
<dbReference type="SUPFAM" id="SSF53383">
    <property type="entry name" value="PLP-dependent transferases"/>
    <property type="match status" value="1"/>
</dbReference>
<organism evidence="8 9">
    <name type="scientific">Aspergillus flavus</name>
    <dbReference type="NCBI Taxonomy" id="5059"/>
    <lineage>
        <taxon>Eukaryota</taxon>
        <taxon>Fungi</taxon>
        <taxon>Dikarya</taxon>
        <taxon>Ascomycota</taxon>
        <taxon>Pezizomycotina</taxon>
        <taxon>Eurotiomycetes</taxon>
        <taxon>Eurotiomycetidae</taxon>
        <taxon>Eurotiales</taxon>
        <taxon>Aspergillaceae</taxon>
        <taxon>Aspergillus</taxon>
        <taxon>Aspergillus subgen. Circumdati</taxon>
    </lineage>
</organism>
<dbReference type="EMBL" id="QQZZ01000144">
    <property type="protein sequence ID" value="RMZ39034.1"/>
    <property type="molecule type" value="Genomic_DNA"/>
</dbReference>
<dbReference type="AlphaFoldDB" id="A0AB74BXZ5"/>
<comment type="cofactor">
    <cofactor evidence="1">
        <name>pyridoxal 5'-phosphate</name>
        <dbReference type="ChEBI" id="CHEBI:597326"/>
    </cofactor>
</comment>
<evidence type="ECO:0000259" key="7">
    <source>
        <dbReference type="Pfam" id="PF00155"/>
    </source>
</evidence>
<dbReference type="Proteomes" id="UP000275480">
    <property type="component" value="Unassembled WGS sequence"/>
</dbReference>
<dbReference type="InterPro" id="IPR004839">
    <property type="entry name" value="Aminotransferase_I/II_large"/>
</dbReference>
<dbReference type="InterPro" id="IPR050859">
    <property type="entry name" value="Class-I_PLP-dep_aminotransf"/>
</dbReference>
<protein>
    <recommendedName>
        <fullName evidence="7">Aminotransferase class I/classII large domain-containing protein</fullName>
    </recommendedName>
</protein>
<dbReference type="Gene3D" id="3.40.640.10">
    <property type="entry name" value="Type I PLP-dependent aspartate aminotransferase-like (Major domain)"/>
    <property type="match status" value="1"/>
</dbReference>
<keyword evidence="4" id="KW-0808">Transferase</keyword>
<evidence type="ECO:0000256" key="4">
    <source>
        <dbReference type="ARBA" id="ARBA00022679"/>
    </source>
</evidence>
<evidence type="ECO:0000256" key="6">
    <source>
        <dbReference type="SAM" id="MobiDB-lite"/>
    </source>
</evidence>
<evidence type="ECO:0000256" key="2">
    <source>
        <dbReference type="ARBA" id="ARBA00007441"/>
    </source>
</evidence>
<feature type="region of interest" description="Disordered" evidence="6">
    <location>
        <begin position="140"/>
        <end position="159"/>
    </location>
</feature>
<evidence type="ECO:0000313" key="8">
    <source>
        <dbReference type="EMBL" id="RMZ39034.1"/>
    </source>
</evidence>
<evidence type="ECO:0000256" key="1">
    <source>
        <dbReference type="ARBA" id="ARBA00001933"/>
    </source>
</evidence>
<dbReference type="InterPro" id="IPR015424">
    <property type="entry name" value="PyrdxlP-dep_Trfase"/>
</dbReference>
<accession>A0AB74BXZ5</accession>
<reference evidence="8 9" key="1">
    <citation type="submission" date="2018-07" db="EMBL/GenBank/DDBJ databases">
        <title>Identification of spontaneous genetic mutation associated with occurrence of a yellow conidial color mutant of Aspergillus flavus.</title>
        <authorList>
            <person name="Chang P.-K."/>
            <person name="Mack B.M."/>
            <person name="Scharfenstein L."/>
            <person name="Gilbert M.K."/>
        </authorList>
    </citation>
    <scope>NUCLEOTIDE SEQUENCE [LARGE SCALE GENOMIC DNA]</scope>
    <source>
        <strain evidence="8 9">CA14</strain>
    </source>
</reference>
<dbReference type="CDD" id="cd00609">
    <property type="entry name" value="AAT_like"/>
    <property type="match status" value="1"/>
</dbReference>
<dbReference type="GO" id="GO:0030170">
    <property type="term" value="F:pyridoxal phosphate binding"/>
    <property type="evidence" value="ECO:0007669"/>
    <property type="project" value="InterPro"/>
</dbReference>
<comment type="similarity">
    <text evidence="2">Belongs to the class-I pyridoxal-phosphate-dependent aminotransferase family.</text>
</comment>
<feature type="domain" description="Aminotransferase class I/classII large" evidence="7">
    <location>
        <begin position="31"/>
        <end position="299"/>
    </location>
</feature>
<comment type="caution">
    <text evidence="8">The sequence shown here is derived from an EMBL/GenBank/DDBJ whole genome shotgun (WGS) entry which is preliminary data.</text>
</comment>
<dbReference type="GO" id="GO:0009074">
    <property type="term" value="P:aromatic amino acid family catabolic process"/>
    <property type="evidence" value="ECO:0007669"/>
    <property type="project" value="TreeGrafter"/>
</dbReference>
<dbReference type="GO" id="GO:0019878">
    <property type="term" value="P:lysine biosynthetic process via aminoadipic acid"/>
    <property type="evidence" value="ECO:0007669"/>
    <property type="project" value="TreeGrafter"/>
</dbReference>
<proteinExistence type="inferred from homology"/>
<dbReference type="PANTHER" id="PTHR42790:SF21">
    <property type="entry name" value="AROMATIC_AMINOADIPATE AMINOTRANSFERASE 1"/>
    <property type="match status" value="1"/>
</dbReference>
<evidence type="ECO:0000256" key="5">
    <source>
        <dbReference type="ARBA" id="ARBA00022898"/>
    </source>
</evidence>
<dbReference type="GO" id="GO:0008793">
    <property type="term" value="F:aromatic-amino-acid transaminase activity"/>
    <property type="evidence" value="ECO:0007669"/>
    <property type="project" value="TreeGrafter"/>
</dbReference>
<sequence length="308" mass="34241">MIPHSPSSSGTGVEAAESTITKYSDTYNLPNGLNYGPTVGSPSLIQFLTEHVDIMHHPSYADWSLSLTSGSTAALEIAFRIFSNKGDTVLAERFTYPGAIEGATLVGLRFEGLELDGEGLRPEALRRVLREWDSSQGPTPRVLYTVPTGHNPTGASQSTERRRAIYDIAEEHDLIIIEDDPYYFLRMGAYQPGQERPAQTSDLSSYLSLDRSGRAVRLDSVSKILAPALRADWVTANPRIAEKLIAYQEIRTVEINGLSQLTLWSLLEQTWGHQGFASWLEHISSAYRTRRDALLHACDQYLPRDICT</sequence>
<gene>
    <name evidence="8" type="ORF">CA14_003466</name>
</gene>
<dbReference type="GO" id="GO:0006571">
    <property type="term" value="P:tyrosine biosynthetic process"/>
    <property type="evidence" value="ECO:0007669"/>
    <property type="project" value="TreeGrafter"/>
</dbReference>
<name>A0AB74BXZ5_ASPFL</name>
<dbReference type="PANTHER" id="PTHR42790">
    <property type="entry name" value="AMINOTRANSFERASE"/>
    <property type="match status" value="1"/>
</dbReference>
<evidence type="ECO:0000256" key="3">
    <source>
        <dbReference type="ARBA" id="ARBA00022576"/>
    </source>
</evidence>
<dbReference type="InterPro" id="IPR015421">
    <property type="entry name" value="PyrdxlP-dep_Trfase_major"/>
</dbReference>
<keyword evidence="3" id="KW-0032">Aminotransferase</keyword>
<feature type="compositionally biased region" description="Polar residues" evidence="6">
    <location>
        <begin position="148"/>
        <end position="158"/>
    </location>
</feature>
<evidence type="ECO:0000313" key="9">
    <source>
        <dbReference type="Proteomes" id="UP000275480"/>
    </source>
</evidence>
<keyword evidence="5" id="KW-0663">Pyridoxal phosphate</keyword>